<dbReference type="PANTHER" id="PTHR40469:SF2">
    <property type="entry name" value="GALACTOSE-BINDING DOMAIN-LIKE SUPERFAMILY PROTEIN"/>
    <property type="match status" value="1"/>
</dbReference>
<reference evidence="4" key="1">
    <citation type="journal article" date="2019" name="Int. J. Syst. Evol. Microbiol.">
        <title>The Global Catalogue of Microorganisms (GCM) 10K type strain sequencing project: providing services to taxonomists for standard genome sequencing and annotation.</title>
        <authorList>
            <consortium name="The Broad Institute Genomics Platform"/>
            <consortium name="The Broad Institute Genome Sequencing Center for Infectious Disease"/>
            <person name="Wu L."/>
            <person name="Ma J."/>
        </authorList>
    </citation>
    <scope>NUCLEOTIDE SEQUENCE [LARGE SCALE GENOMIC DNA]</scope>
    <source>
        <strain evidence="4">CCUG 61485</strain>
    </source>
</reference>
<evidence type="ECO:0000313" key="3">
    <source>
        <dbReference type="EMBL" id="MFD1314875.1"/>
    </source>
</evidence>
<evidence type="ECO:0000256" key="1">
    <source>
        <dbReference type="SAM" id="SignalP"/>
    </source>
</evidence>
<dbReference type="PANTHER" id="PTHR40469">
    <property type="entry name" value="SECRETED GLYCOSYL HYDROLASE"/>
    <property type="match status" value="1"/>
</dbReference>
<feature type="domain" description="ThuA-like" evidence="2">
    <location>
        <begin position="36"/>
        <end position="245"/>
    </location>
</feature>
<dbReference type="InterPro" id="IPR029010">
    <property type="entry name" value="ThuA-like"/>
</dbReference>
<dbReference type="InterPro" id="IPR029062">
    <property type="entry name" value="Class_I_gatase-like"/>
</dbReference>
<protein>
    <submittedName>
        <fullName evidence="3">ThuA domain-containing protein</fullName>
    </submittedName>
</protein>
<keyword evidence="1" id="KW-0732">Signal</keyword>
<evidence type="ECO:0000313" key="4">
    <source>
        <dbReference type="Proteomes" id="UP001597201"/>
    </source>
</evidence>
<dbReference type="Pfam" id="PF06283">
    <property type="entry name" value="ThuA"/>
    <property type="match status" value="1"/>
</dbReference>
<dbReference type="RefSeq" id="WP_377176801.1">
    <property type="nucleotide sequence ID" value="NZ_JBHTMY010000002.1"/>
</dbReference>
<gene>
    <name evidence="3" type="ORF">ACFQ39_04555</name>
</gene>
<name>A0ABW3Y1T2_9FLAO</name>
<comment type="caution">
    <text evidence="3">The sequence shown here is derived from an EMBL/GenBank/DDBJ whole genome shotgun (WGS) entry which is preliminary data.</text>
</comment>
<sequence>MFKKLYVFVLFILITSQTLWAQQDFKDLPTLKNKHILMVWGGWEGHKPKEFTDRVAKWLSSQGANVLIFDTLSVYTDSLLLAKQDLIIQYHTMGSITKDQNKGLLTAVKNGIGIAGCHGGLGDSFRQETHYQYMVGGQWVEHPGGKINYKVDITNQNDPVTAGLKDFDIQDTEQYFMHVDPNVKVLATTTFNDEFDSWIKGAVMPVSWKKYYGKGRVFYLSIGHNPKDFDNASAWALLTRGIAWASDSRKGPTEKWLSPLYPSHTKLK</sequence>
<dbReference type="SUPFAM" id="SSF52317">
    <property type="entry name" value="Class I glutamine amidotransferase-like"/>
    <property type="match status" value="1"/>
</dbReference>
<accession>A0ABW3Y1T2</accession>
<organism evidence="3 4">
    <name type="scientific">Namhaeicola litoreus</name>
    <dbReference type="NCBI Taxonomy" id="1052145"/>
    <lineage>
        <taxon>Bacteria</taxon>
        <taxon>Pseudomonadati</taxon>
        <taxon>Bacteroidota</taxon>
        <taxon>Flavobacteriia</taxon>
        <taxon>Flavobacteriales</taxon>
        <taxon>Flavobacteriaceae</taxon>
        <taxon>Namhaeicola</taxon>
    </lineage>
</organism>
<dbReference type="EMBL" id="JBHTMY010000002">
    <property type="protein sequence ID" value="MFD1314875.1"/>
    <property type="molecule type" value="Genomic_DNA"/>
</dbReference>
<dbReference type="Proteomes" id="UP001597201">
    <property type="component" value="Unassembled WGS sequence"/>
</dbReference>
<evidence type="ECO:0000259" key="2">
    <source>
        <dbReference type="Pfam" id="PF06283"/>
    </source>
</evidence>
<dbReference type="Gene3D" id="3.40.50.880">
    <property type="match status" value="1"/>
</dbReference>
<feature type="signal peptide" evidence="1">
    <location>
        <begin position="1"/>
        <end position="21"/>
    </location>
</feature>
<feature type="chain" id="PRO_5046793694" evidence="1">
    <location>
        <begin position="22"/>
        <end position="268"/>
    </location>
</feature>
<keyword evidence="4" id="KW-1185">Reference proteome</keyword>
<proteinExistence type="predicted"/>